<evidence type="ECO:0000313" key="1">
    <source>
        <dbReference type="EMBL" id="CAK9266208.1"/>
    </source>
</evidence>
<sequence length="137" mass="14913">MGVKQVVVALFVCTSFVIWTLLLWAVFVFKNLWIGNEMLYGRLRGVYIAHGIVWSGNYVPFGTSQAVMSCLLAVLTVNLILAGYIFLALRAKPAPNSSLDPPFLLLSRSAEVSSIIKPPGNSAKAPIESFSTNLPEP</sequence>
<proteinExistence type="predicted"/>
<accession>A0ABP0WH58</accession>
<evidence type="ECO:0000313" key="2">
    <source>
        <dbReference type="Proteomes" id="UP001497444"/>
    </source>
</evidence>
<protein>
    <submittedName>
        <fullName evidence="1">Uncharacterized protein</fullName>
    </submittedName>
</protein>
<name>A0ABP0WH58_9BRYO</name>
<organism evidence="1 2">
    <name type="scientific">Sphagnum jensenii</name>
    <dbReference type="NCBI Taxonomy" id="128206"/>
    <lineage>
        <taxon>Eukaryota</taxon>
        <taxon>Viridiplantae</taxon>
        <taxon>Streptophyta</taxon>
        <taxon>Embryophyta</taxon>
        <taxon>Bryophyta</taxon>
        <taxon>Sphagnophytina</taxon>
        <taxon>Sphagnopsida</taxon>
        <taxon>Sphagnales</taxon>
        <taxon>Sphagnaceae</taxon>
        <taxon>Sphagnum</taxon>
    </lineage>
</organism>
<keyword evidence="2" id="KW-1185">Reference proteome</keyword>
<reference evidence="1" key="1">
    <citation type="submission" date="2024-02" db="EMBL/GenBank/DDBJ databases">
        <authorList>
            <consortium name="ELIXIR-Norway"/>
            <consortium name="Elixir Norway"/>
        </authorList>
    </citation>
    <scope>NUCLEOTIDE SEQUENCE</scope>
</reference>
<gene>
    <name evidence="1" type="ORF">CSSPJE1EN1_LOCUS11686</name>
</gene>
<dbReference type="Proteomes" id="UP001497444">
    <property type="component" value="Chromosome 18"/>
</dbReference>
<dbReference type="EMBL" id="OZ020113">
    <property type="protein sequence ID" value="CAK9266208.1"/>
    <property type="molecule type" value="Genomic_DNA"/>
</dbReference>